<dbReference type="AlphaFoldDB" id="A0AAD6G4A1"/>
<evidence type="ECO:0000313" key="2">
    <source>
        <dbReference type="Proteomes" id="UP001213681"/>
    </source>
</evidence>
<reference evidence="1" key="1">
    <citation type="submission" date="2022-12" db="EMBL/GenBank/DDBJ databases">
        <authorList>
            <person name="Petersen C."/>
        </authorList>
    </citation>
    <scope>NUCLEOTIDE SEQUENCE</scope>
    <source>
        <strain evidence="1">IBT 16125</strain>
    </source>
</reference>
<dbReference type="Proteomes" id="UP001213681">
    <property type="component" value="Unassembled WGS sequence"/>
</dbReference>
<accession>A0AAD6G4A1</accession>
<comment type="caution">
    <text evidence="1">The sequence shown here is derived from an EMBL/GenBank/DDBJ whole genome shotgun (WGS) entry which is preliminary data.</text>
</comment>
<name>A0AAD6G4A1_9EURO</name>
<dbReference type="RefSeq" id="XP_056766896.1">
    <property type="nucleotide sequence ID" value="XM_056908278.1"/>
</dbReference>
<evidence type="ECO:0000313" key="1">
    <source>
        <dbReference type="EMBL" id="KAJ5453940.1"/>
    </source>
</evidence>
<organism evidence="1 2">
    <name type="scientific">Penicillium daleae</name>
    <dbReference type="NCBI Taxonomy" id="63821"/>
    <lineage>
        <taxon>Eukaryota</taxon>
        <taxon>Fungi</taxon>
        <taxon>Dikarya</taxon>
        <taxon>Ascomycota</taxon>
        <taxon>Pezizomycotina</taxon>
        <taxon>Eurotiomycetes</taxon>
        <taxon>Eurotiomycetidae</taxon>
        <taxon>Eurotiales</taxon>
        <taxon>Aspergillaceae</taxon>
        <taxon>Penicillium</taxon>
    </lineage>
</organism>
<reference evidence="1" key="2">
    <citation type="journal article" date="2023" name="IMA Fungus">
        <title>Comparative genomic study of the Penicillium genus elucidates a diverse pangenome and 15 lateral gene transfer events.</title>
        <authorList>
            <person name="Petersen C."/>
            <person name="Sorensen T."/>
            <person name="Nielsen M.R."/>
            <person name="Sondergaard T.E."/>
            <person name="Sorensen J.L."/>
            <person name="Fitzpatrick D.A."/>
            <person name="Frisvad J.C."/>
            <person name="Nielsen K.L."/>
        </authorList>
    </citation>
    <scope>NUCLEOTIDE SEQUENCE</scope>
    <source>
        <strain evidence="1">IBT 16125</strain>
    </source>
</reference>
<gene>
    <name evidence="1" type="ORF">N7458_004896</name>
</gene>
<proteinExistence type="predicted"/>
<dbReference type="EMBL" id="JAPVEA010000005">
    <property type="protein sequence ID" value="KAJ5453940.1"/>
    <property type="molecule type" value="Genomic_DNA"/>
</dbReference>
<sequence>MPSTTLLKAAGYGSFLVAIKHAVSFELLENNSSDCISFRNYQTLRIHTARLVGTKEVIIAWSSSAWYLRRGIRTSGLLTAMAGILQAYATLH</sequence>
<protein>
    <submittedName>
        <fullName evidence="1">Uncharacterized protein</fullName>
    </submittedName>
</protein>
<keyword evidence="2" id="KW-1185">Reference proteome</keyword>
<dbReference type="GeneID" id="81598521"/>